<protein>
    <recommendedName>
        <fullName evidence="1">Baseplate protein J-like barrel domain-containing protein</fullName>
    </recommendedName>
</protein>
<gene>
    <name evidence="2" type="ORF">HMPREF3206_01440</name>
</gene>
<proteinExistence type="predicted"/>
<dbReference type="Pfam" id="PF04865">
    <property type="entry name" value="Baseplate_J"/>
    <property type="match status" value="1"/>
</dbReference>
<dbReference type="AlphaFoldDB" id="A0A133NB75"/>
<keyword evidence="3" id="KW-1185">Reference proteome</keyword>
<dbReference type="Proteomes" id="UP000070617">
    <property type="component" value="Unassembled WGS sequence"/>
</dbReference>
<dbReference type="RefSeq" id="WP_261787173.1">
    <property type="nucleotide sequence ID" value="NZ_KQ956559.1"/>
</dbReference>
<evidence type="ECO:0000259" key="1">
    <source>
        <dbReference type="Pfam" id="PF04865"/>
    </source>
</evidence>
<accession>A0A133NB75</accession>
<sequence>MMITEKGFVIPTLEEIYQRKLAEFKTVKPNIRETDSNVIIPLLKFDAAEEYDSYLEGLSVYNNLNVYTAVGSGLNAITSHLNMTWLEATRAKSRIQITVSTETTIPQAWGVETVDGKKFVTLNAEELKIPKGKTELDVISLNVGKENNVNVGQITKMTSIISGITSITNTLPAVGGKDKETDTELRERYLKRIDRKSSFTTEGIKNYILENTNVQKCQVIENDTDLTDTDGRLPHAYEAVCLGDTNENILQALYDYKLAGIRTVGDITKKFDDITVGFSRAIEKQIYVNISIAAIRDLWLQEYVEKIKKIVQDYIDTIEPQGTIYLYKILGEIYKATGGIKTIQIRLGDSSYSMSTSDYVLKKKEIAVVQVENITVSAEVS</sequence>
<evidence type="ECO:0000313" key="3">
    <source>
        <dbReference type="Proteomes" id="UP000070617"/>
    </source>
</evidence>
<comment type="caution">
    <text evidence="2">The sequence shown here is derived from an EMBL/GenBank/DDBJ whole genome shotgun (WGS) entry which is preliminary data.</text>
</comment>
<dbReference type="InterPro" id="IPR006949">
    <property type="entry name" value="Barrel_Baseplate_J-like"/>
</dbReference>
<evidence type="ECO:0000313" key="2">
    <source>
        <dbReference type="EMBL" id="KXA13538.1"/>
    </source>
</evidence>
<dbReference type="STRING" id="134605.HMPREF3206_01440"/>
<dbReference type="PATRIC" id="fig|134605.3.peg.1427"/>
<name>A0A133NB75_9FUSO</name>
<reference evidence="3" key="1">
    <citation type="submission" date="2016-01" db="EMBL/GenBank/DDBJ databases">
        <authorList>
            <person name="Mitreva M."/>
            <person name="Pepin K.H."/>
            <person name="Mihindukulasuriya K.A."/>
            <person name="Fulton R."/>
            <person name="Fronick C."/>
            <person name="O'Laughlin M."/>
            <person name="Miner T."/>
            <person name="Herter B."/>
            <person name="Rosa B.A."/>
            <person name="Cordes M."/>
            <person name="Tomlinson C."/>
            <person name="Wollam A."/>
            <person name="Palsikar V.B."/>
            <person name="Mardis E.R."/>
            <person name="Wilson R.K."/>
        </authorList>
    </citation>
    <scope>NUCLEOTIDE SEQUENCE [LARGE SCALE GENOMIC DNA]</scope>
    <source>
        <strain evidence="3">CMW8396</strain>
    </source>
</reference>
<dbReference type="EMBL" id="LRPX01000069">
    <property type="protein sequence ID" value="KXA13538.1"/>
    <property type="molecule type" value="Genomic_DNA"/>
</dbReference>
<feature type="domain" description="Baseplate protein J-like barrel" evidence="1">
    <location>
        <begin position="95"/>
        <end position="176"/>
    </location>
</feature>
<organism evidence="2 3">
    <name type="scientific">Fusobacterium equinum</name>
    <dbReference type="NCBI Taxonomy" id="134605"/>
    <lineage>
        <taxon>Bacteria</taxon>
        <taxon>Fusobacteriati</taxon>
        <taxon>Fusobacteriota</taxon>
        <taxon>Fusobacteriia</taxon>
        <taxon>Fusobacteriales</taxon>
        <taxon>Fusobacteriaceae</taxon>
        <taxon>Fusobacterium</taxon>
    </lineage>
</organism>